<protein>
    <submittedName>
        <fullName evidence="1">Uncharacterized protein</fullName>
    </submittedName>
</protein>
<sequence>MLFRSLARPWCSCARATRVGRWSTCGGVPPSSGPCEQWSSTTACAFLQVQLLPWWDGSVPRVRARRPCCPPGSRPCFLS</sequence>
<name>A0A812N7L6_9DINO</name>
<organism evidence="1 2">
    <name type="scientific">Symbiodinium natans</name>
    <dbReference type="NCBI Taxonomy" id="878477"/>
    <lineage>
        <taxon>Eukaryota</taxon>
        <taxon>Sar</taxon>
        <taxon>Alveolata</taxon>
        <taxon>Dinophyceae</taxon>
        <taxon>Suessiales</taxon>
        <taxon>Symbiodiniaceae</taxon>
        <taxon>Symbiodinium</taxon>
    </lineage>
</organism>
<accession>A0A812N7L6</accession>
<keyword evidence="2" id="KW-1185">Reference proteome</keyword>
<proteinExistence type="predicted"/>
<gene>
    <name evidence="1" type="ORF">SNAT2548_LOCUS15929</name>
</gene>
<comment type="caution">
    <text evidence="1">The sequence shown here is derived from an EMBL/GenBank/DDBJ whole genome shotgun (WGS) entry which is preliminary data.</text>
</comment>
<evidence type="ECO:0000313" key="2">
    <source>
        <dbReference type="Proteomes" id="UP000604046"/>
    </source>
</evidence>
<dbReference type="EMBL" id="CAJNDS010002068">
    <property type="protein sequence ID" value="CAE7302826.1"/>
    <property type="molecule type" value="Genomic_DNA"/>
</dbReference>
<dbReference type="AlphaFoldDB" id="A0A812N7L6"/>
<reference evidence="1" key="1">
    <citation type="submission" date="2021-02" db="EMBL/GenBank/DDBJ databases">
        <authorList>
            <person name="Dougan E. K."/>
            <person name="Rhodes N."/>
            <person name="Thang M."/>
            <person name="Chan C."/>
        </authorList>
    </citation>
    <scope>NUCLEOTIDE SEQUENCE</scope>
</reference>
<evidence type="ECO:0000313" key="1">
    <source>
        <dbReference type="EMBL" id="CAE7302826.1"/>
    </source>
</evidence>
<dbReference type="Proteomes" id="UP000604046">
    <property type="component" value="Unassembled WGS sequence"/>
</dbReference>